<dbReference type="EMBL" id="JEMT01016421">
    <property type="protein sequence ID" value="EXX70817.1"/>
    <property type="molecule type" value="Genomic_DNA"/>
</dbReference>
<sequence length="207" mass="23628">MMEISTDDSIKVTLLSKIIDEQKILSEQRAQLNKLKRHAGAQAKLTTKKLKLLEEEGVVEKYNTPGRPSAAMKDPDLWDKIHNSIEFGAAHAKRRKVIIKIRTVKHLREALEEKYNTYLSRQYLSTYLQPCHQNTFAARRHHRLAKVGLASVARTEMKSHVDEHYCLASVKAAKMFAEVFANEAVIISQDDKAKQGGIRNTCSWPYI</sequence>
<gene>
    <name evidence="1" type="ORF">RirG_084080</name>
</gene>
<dbReference type="OrthoDB" id="10585226at2759"/>
<name>A0A015JMT0_RHIIW</name>
<keyword evidence="2" id="KW-1185">Reference proteome</keyword>
<protein>
    <submittedName>
        <fullName evidence="1">Uncharacterized protein</fullName>
    </submittedName>
</protein>
<organism evidence="1 2">
    <name type="scientific">Rhizophagus irregularis (strain DAOM 197198w)</name>
    <name type="common">Glomus intraradices</name>
    <dbReference type="NCBI Taxonomy" id="1432141"/>
    <lineage>
        <taxon>Eukaryota</taxon>
        <taxon>Fungi</taxon>
        <taxon>Fungi incertae sedis</taxon>
        <taxon>Mucoromycota</taxon>
        <taxon>Glomeromycotina</taxon>
        <taxon>Glomeromycetes</taxon>
        <taxon>Glomerales</taxon>
        <taxon>Glomeraceae</taxon>
        <taxon>Rhizophagus</taxon>
    </lineage>
</organism>
<accession>A0A015JMT0</accession>
<reference evidence="1 2" key="1">
    <citation type="submission" date="2014-02" db="EMBL/GenBank/DDBJ databases">
        <title>Single nucleus genome sequencing reveals high similarity among nuclei of an endomycorrhizal fungus.</title>
        <authorList>
            <person name="Lin K."/>
            <person name="Geurts R."/>
            <person name="Zhang Z."/>
            <person name="Limpens E."/>
            <person name="Saunders D.G."/>
            <person name="Mu D."/>
            <person name="Pang E."/>
            <person name="Cao H."/>
            <person name="Cha H."/>
            <person name="Lin T."/>
            <person name="Zhou Q."/>
            <person name="Shang Y."/>
            <person name="Li Y."/>
            <person name="Ivanov S."/>
            <person name="Sharma T."/>
            <person name="Velzen R.V."/>
            <person name="Ruijter N.D."/>
            <person name="Aanen D.K."/>
            <person name="Win J."/>
            <person name="Kamoun S."/>
            <person name="Bisseling T."/>
            <person name="Huang S."/>
        </authorList>
    </citation>
    <scope>NUCLEOTIDE SEQUENCE [LARGE SCALE GENOMIC DNA]</scope>
    <source>
        <strain evidence="2">DAOM197198w</strain>
    </source>
</reference>
<dbReference type="HOGENOM" id="CLU_1327017_0_0_1"/>
<dbReference type="AlphaFoldDB" id="A0A015JMT0"/>
<proteinExistence type="predicted"/>
<evidence type="ECO:0000313" key="2">
    <source>
        <dbReference type="Proteomes" id="UP000022910"/>
    </source>
</evidence>
<evidence type="ECO:0000313" key="1">
    <source>
        <dbReference type="EMBL" id="EXX70817.1"/>
    </source>
</evidence>
<comment type="caution">
    <text evidence="1">The sequence shown here is derived from an EMBL/GenBank/DDBJ whole genome shotgun (WGS) entry which is preliminary data.</text>
</comment>
<dbReference type="Proteomes" id="UP000022910">
    <property type="component" value="Unassembled WGS sequence"/>
</dbReference>